<dbReference type="SMART" id="SM00576">
    <property type="entry name" value="BTP"/>
    <property type="match status" value="1"/>
</dbReference>
<dbReference type="Pfam" id="PF10406">
    <property type="entry name" value="TAF8_C"/>
    <property type="match status" value="1"/>
</dbReference>
<dbReference type="VEuPathDB" id="VectorBase:AALB20_030825"/>
<dbReference type="GO" id="GO:0006367">
    <property type="term" value="P:transcription initiation at RNA polymerase II promoter"/>
    <property type="evidence" value="ECO:0007669"/>
    <property type="project" value="TreeGrafter"/>
</dbReference>
<comment type="subcellular location">
    <subcellularLocation>
        <location evidence="1">Nucleus</location>
    </subcellularLocation>
</comment>
<dbReference type="AlphaFoldDB" id="A0A182FTY4"/>
<protein>
    <recommendedName>
        <fullName evidence="3">Transcription initiation factor TFIID subunit 8</fullName>
    </recommendedName>
</protein>
<dbReference type="STRING" id="7167.A0A182FTY4"/>
<reference evidence="9 10" key="1">
    <citation type="journal article" date="2017" name="G3 (Bethesda)">
        <title>The Physical Genome Mapping of Anopheles albimanus Corrected Scaffold Misassemblies and Identified Interarm Rearrangements in Genus Anopheles.</title>
        <authorList>
            <person name="Artemov G.N."/>
            <person name="Peery A.N."/>
            <person name="Jiang X."/>
            <person name="Tu Z."/>
            <person name="Stegniy V.N."/>
            <person name="Sharakhova M.V."/>
            <person name="Sharakhov I.V."/>
        </authorList>
    </citation>
    <scope>NUCLEOTIDE SEQUENCE [LARGE SCALE GENOMIC DNA]</scope>
    <source>
        <strain evidence="9 10">ALBI9_A</strain>
    </source>
</reference>
<accession>A0A182FTY4</accession>
<evidence type="ECO:0000313" key="9">
    <source>
        <dbReference type="EnsemblMetazoa" id="AALB010018-PA"/>
    </source>
</evidence>
<proteinExistence type="inferred from homology"/>
<dbReference type="InterPro" id="IPR009072">
    <property type="entry name" value="Histone-fold"/>
</dbReference>
<feature type="compositionally biased region" description="Polar residues" evidence="7">
    <location>
        <begin position="290"/>
        <end position="301"/>
    </location>
</feature>
<evidence type="ECO:0000259" key="8">
    <source>
        <dbReference type="SMART" id="SM00576"/>
    </source>
</evidence>
<reference evidence="9" key="2">
    <citation type="submission" date="2022-08" db="UniProtKB">
        <authorList>
            <consortium name="EnsemblMetazoa"/>
        </authorList>
    </citation>
    <scope>IDENTIFICATION</scope>
    <source>
        <strain evidence="9">STECLA/ALBI9_A</strain>
    </source>
</reference>
<dbReference type="Proteomes" id="UP000069272">
    <property type="component" value="Chromosome 3R"/>
</dbReference>
<evidence type="ECO:0000256" key="6">
    <source>
        <dbReference type="ARBA" id="ARBA00023242"/>
    </source>
</evidence>
<evidence type="ECO:0000256" key="4">
    <source>
        <dbReference type="ARBA" id="ARBA00023015"/>
    </source>
</evidence>
<evidence type="ECO:0000256" key="3">
    <source>
        <dbReference type="ARBA" id="ARBA00017307"/>
    </source>
</evidence>
<keyword evidence="5" id="KW-0804">Transcription</keyword>
<sequence>MSEMSSTLMARRRFLTMAISSQLEEVGFCTAEKEVLETLTEMMQSFLVELGHSARNYCELAGRTQPVIGDVVVALINMGISVQGLDSFAKRDGRAILPHPQQAQAQKQQSILQAGQKNSHPSHIPNHLPAFPDPHAYIRTPTYKQPVTEYEAIREKAASQKRDVEKALTKFLAKTSEIDSLFDNEDNPMFPLIACKPSFPPYLQALNPTDQVFDFEELEYYYQVANRKEDITETKEEAEVADDDDDEDGEGPKKEDKESMEMKQDIEPPSTPPPTTKTEAPSTPVASGVKESNTIHNSPSIDNPYLRAATIPRKVKHDPAFLGETLGLLDDLLDGADHVKSDLGQMVQLAVQDLGETLDGFLQRHELTGVSGEHFGHLEGLGQETLDLAGAGHGQLVLLGQLVHTQDSDDVLQRLVVLEDLLDATSNVVVLGTDDVRVHDTGRRVERIDSRVDTQLGDGTRQHSGGVQMSEGGGRSRIGQIVSRHVDGLHRRDGALLRRGNALLHATHVRGQGRLVTVSGQDTTQQGGHFGTGLGEAEDVVNEQQHILTLLVTEVLGHGQSGQSDTGTGAGRLVHLAVHQSDLGGLVLQRDDTTLNHLVVQIVTLAGTLTDTGEHGVTTVGLGDVVDQLHDKYGLADTGTTEQTDLTSLGVGGQQVHDLDSGHQDLLLDAHLDELGRLGVDGGRQVGLDGTALIDRLADHVDDTAKRLGTDRNTDRGAGIQYALAAHQPLRTVHGNRTDGVLTQMLRNLQHQAGGAALHLQGVQNRGQVIVELHVHDGTDNGHHLALGSSGCGRRLRR</sequence>
<feature type="region of interest" description="Disordered" evidence="7">
    <location>
        <begin position="232"/>
        <end position="302"/>
    </location>
</feature>
<dbReference type="CDD" id="cd22918">
    <property type="entry name" value="HFD_TAF8"/>
    <property type="match status" value="1"/>
</dbReference>
<keyword evidence="4" id="KW-0805">Transcription regulation</keyword>
<evidence type="ECO:0000256" key="2">
    <source>
        <dbReference type="ARBA" id="ARBA00008767"/>
    </source>
</evidence>
<evidence type="ECO:0000256" key="1">
    <source>
        <dbReference type="ARBA" id="ARBA00004123"/>
    </source>
</evidence>
<evidence type="ECO:0000313" key="10">
    <source>
        <dbReference type="Proteomes" id="UP000069272"/>
    </source>
</evidence>
<evidence type="ECO:0000256" key="5">
    <source>
        <dbReference type="ARBA" id="ARBA00023163"/>
    </source>
</evidence>
<name>A0A182FTY4_ANOAL</name>
<dbReference type="CDD" id="cd08049">
    <property type="entry name" value="TAF8"/>
    <property type="match status" value="1"/>
</dbReference>
<comment type="similarity">
    <text evidence="2">Belongs to the TAF8 family.</text>
</comment>
<feature type="compositionally biased region" description="Low complexity" evidence="7">
    <location>
        <begin position="101"/>
        <end position="116"/>
    </location>
</feature>
<dbReference type="InterPro" id="IPR019473">
    <property type="entry name" value="TFIID_su8_C"/>
</dbReference>
<feature type="compositionally biased region" description="Acidic residues" evidence="7">
    <location>
        <begin position="239"/>
        <end position="249"/>
    </location>
</feature>
<dbReference type="VEuPathDB" id="VectorBase:AALB010018"/>
<dbReference type="Pfam" id="PF07524">
    <property type="entry name" value="Bromo_TP"/>
    <property type="match status" value="1"/>
</dbReference>
<feature type="compositionally biased region" description="Basic and acidic residues" evidence="7">
    <location>
        <begin position="250"/>
        <end position="266"/>
    </location>
</feature>
<dbReference type="Gene3D" id="1.10.20.10">
    <property type="entry name" value="Histone, subunit A"/>
    <property type="match status" value="1"/>
</dbReference>
<feature type="region of interest" description="Disordered" evidence="7">
    <location>
        <begin position="455"/>
        <end position="474"/>
    </location>
</feature>
<feature type="domain" description="Bromodomain associated" evidence="8">
    <location>
        <begin position="8"/>
        <end position="84"/>
    </location>
</feature>
<dbReference type="InterPro" id="IPR037818">
    <property type="entry name" value="TAF8"/>
</dbReference>
<dbReference type="PANTHER" id="PTHR46469:SF1">
    <property type="entry name" value="TRANSCRIPTION INITIATION FACTOR TFIID SUBUNIT 8"/>
    <property type="match status" value="1"/>
</dbReference>
<dbReference type="EnsemblMetazoa" id="AALB010018-RA">
    <property type="protein sequence ID" value="AALB010018-PA"/>
    <property type="gene ID" value="AALB010018"/>
</dbReference>
<dbReference type="InterPro" id="IPR006565">
    <property type="entry name" value="BTP"/>
</dbReference>
<dbReference type="GO" id="GO:0046982">
    <property type="term" value="F:protein heterodimerization activity"/>
    <property type="evidence" value="ECO:0007669"/>
    <property type="project" value="InterPro"/>
</dbReference>
<dbReference type="PANTHER" id="PTHR46469">
    <property type="entry name" value="TRANSCRIPTION INITIATION FACTOR TFIID SUBUNIT 8"/>
    <property type="match status" value="1"/>
</dbReference>
<organism evidence="9 10">
    <name type="scientific">Anopheles albimanus</name>
    <name type="common">New world malaria mosquito</name>
    <dbReference type="NCBI Taxonomy" id="7167"/>
    <lineage>
        <taxon>Eukaryota</taxon>
        <taxon>Metazoa</taxon>
        <taxon>Ecdysozoa</taxon>
        <taxon>Arthropoda</taxon>
        <taxon>Hexapoda</taxon>
        <taxon>Insecta</taxon>
        <taxon>Pterygota</taxon>
        <taxon>Neoptera</taxon>
        <taxon>Endopterygota</taxon>
        <taxon>Diptera</taxon>
        <taxon>Nematocera</taxon>
        <taxon>Culicoidea</taxon>
        <taxon>Culicidae</taxon>
        <taxon>Anophelinae</taxon>
        <taxon>Anopheles</taxon>
    </lineage>
</organism>
<feature type="region of interest" description="Disordered" evidence="7">
    <location>
        <begin position="101"/>
        <end position="124"/>
    </location>
</feature>
<evidence type="ECO:0000256" key="7">
    <source>
        <dbReference type="SAM" id="MobiDB-lite"/>
    </source>
</evidence>
<keyword evidence="6" id="KW-0539">Nucleus</keyword>
<dbReference type="GO" id="GO:0005669">
    <property type="term" value="C:transcription factor TFIID complex"/>
    <property type="evidence" value="ECO:0007669"/>
    <property type="project" value="InterPro"/>
</dbReference>
<keyword evidence="10" id="KW-1185">Reference proteome</keyword>